<dbReference type="AlphaFoldDB" id="A0A9Q1IJ54"/>
<reference evidence="1" key="1">
    <citation type="journal article" date="2023" name="Science">
        <title>Genome structures resolve the early diversification of teleost fishes.</title>
        <authorList>
            <person name="Parey E."/>
            <person name="Louis A."/>
            <person name="Montfort J."/>
            <person name="Bouchez O."/>
            <person name="Roques C."/>
            <person name="Iampietro C."/>
            <person name="Lluch J."/>
            <person name="Castinel A."/>
            <person name="Donnadieu C."/>
            <person name="Desvignes T."/>
            <person name="Floi Bucao C."/>
            <person name="Jouanno E."/>
            <person name="Wen M."/>
            <person name="Mejri S."/>
            <person name="Dirks R."/>
            <person name="Jansen H."/>
            <person name="Henkel C."/>
            <person name="Chen W.J."/>
            <person name="Zahm M."/>
            <person name="Cabau C."/>
            <person name="Klopp C."/>
            <person name="Thompson A.W."/>
            <person name="Robinson-Rechavi M."/>
            <person name="Braasch I."/>
            <person name="Lecointre G."/>
            <person name="Bobe J."/>
            <person name="Postlethwait J.H."/>
            <person name="Berthelot C."/>
            <person name="Roest Crollius H."/>
            <person name="Guiguen Y."/>
        </authorList>
    </citation>
    <scope>NUCLEOTIDE SEQUENCE</scope>
    <source>
        <strain evidence="1">WJC10195</strain>
    </source>
</reference>
<keyword evidence="2" id="KW-1185">Reference proteome</keyword>
<proteinExistence type="predicted"/>
<accession>A0A9Q1IJ54</accession>
<evidence type="ECO:0000313" key="1">
    <source>
        <dbReference type="EMBL" id="KAJ8342510.1"/>
    </source>
</evidence>
<name>A0A9Q1IJ54_SYNKA</name>
<comment type="caution">
    <text evidence="1">The sequence shown here is derived from an EMBL/GenBank/DDBJ whole genome shotgun (WGS) entry which is preliminary data.</text>
</comment>
<protein>
    <submittedName>
        <fullName evidence="1">Uncharacterized protein</fullName>
    </submittedName>
</protein>
<evidence type="ECO:0000313" key="2">
    <source>
        <dbReference type="Proteomes" id="UP001152622"/>
    </source>
</evidence>
<sequence length="97" mass="10543">MKKNWLKDNQGADSIDGTRVLKAASPTNQLSTVQPTYGAVVERDPTSGLAKRTPIFALGRRSCPLPGSWPAERSRVSPQSMTFCCGTWRGTMSTLQS</sequence>
<dbReference type="EMBL" id="JAINUF010000014">
    <property type="protein sequence ID" value="KAJ8342510.1"/>
    <property type="molecule type" value="Genomic_DNA"/>
</dbReference>
<gene>
    <name evidence="1" type="ORF">SKAU_G00324380</name>
</gene>
<dbReference type="Proteomes" id="UP001152622">
    <property type="component" value="Chromosome 14"/>
</dbReference>
<organism evidence="1 2">
    <name type="scientific">Synaphobranchus kaupii</name>
    <name type="common">Kaup's arrowtooth eel</name>
    <dbReference type="NCBI Taxonomy" id="118154"/>
    <lineage>
        <taxon>Eukaryota</taxon>
        <taxon>Metazoa</taxon>
        <taxon>Chordata</taxon>
        <taxon>Craniata</taxon>
        <taxon>Vertebrata</taxon>
        <taxon>Euteleostomi</taxon>
        <taxon>Actinopterygii</taxon>
        <taxon>Neopterygii</taxon>
        <taxon>Teleostei</taxon>
        <taxon>Anguilliformes</taxon>
        <taxon>Synaphobranchidae</taxon>
        <taxon>Synaphobranchus</taxon>
    </lineage>
</organism>